<protein>
    <submittedName>
        <fullName evidence="1">Uncharacterized protein</fullName>
    </submittedName>
</protein>
<dbReference type="EMBL" id="JALGAR010000006">
    <property type="protein sequence ID" value="MCI4659617.1"/>
    <property type="molecule type" value="Genomic_DNA"/>
</dbReference>
<dbReference type="RefSeq" id="WP_243013108.1">
    <property type="nucleotide sequence ID" value="NZ_JALGAR010000006.1"/>
</dbReference>
<proteinExistence type="predicted"/>
<evidence type="ECO:0000313" key="1">
    <source>
        <dbReference type="EMBL" id="MCI4659617.1"/>
    </source>
</evidence>
<organism evidence="1 2">
    <name type="scientific">Cryobacterium zhongshanensis</name>
    <dbReference type="NCBI Taxonomy" id="2928153"/>
    <lineage>
        <taxon>Bacteria</taxon>
        <taxon>Bacillati</taxon>
        <taxon>Actinomycetota</taxon>
        <taxon>Actinomycetes</taxon>
        <taxon>Micrococcales</taxon>
        <taxon>Microbacteriaceae</taxon>
        <taxon>Cryobacterium</taxon>
    </lineage>
</organism>
<name>A0AA41UGW2_9MICO</name>
<dbReference type="AlphaFoldDB" id="A0AA41UGW2"/>
<keyword evidence="2" id="KW-1185">Reference proteome</keyword>
<accession>A0AA41UGW2</accession>
<reference evidence="1" key="1">
    <citation type="submission" date="2022-03" db="EMBL/GenBank/DDBJ databases">
        <title>Cryobacterium sp. nov. strain ZS14-85, isolated from Antarctic soil.</title>
        <authorList>
            <person name="Li J."/>
            <person name="Niu G."/>
        </authorList>
    </citation>
    <scope>NUCLEOTIDE SEQUENCE</scope>
    <source>
        <strain evidence="1">ZS14-85</strain>
    </source>
</reference>
<evidence type="ECO:0000313" key="2">
    <source>
        <dbReference type="Proteomes" id="UP001165341"/>
    </source>
</evidence>
<gene>
    <name evidence="1" type="ORF">MQH31_17575</name>
</gene>
<sequence>MSYSEYGLAKIPGTLGMTKLKNALVKIDPALTVALKNERVNGQLQGCSGFVTNPSTGKIVYISTDCNHGTSRGALYRTATTTRDFSGGANRFAAYDELPRAVVELLAK</sequence>
<dbReference type="Proteomes" id="UP001165341">
    <property type="component" value="Unassembled WGS sequence"/>
</dbReference>
<comment type="caution">
    <text evidence="1">The sequence shown here is derived from an EMBL/GenBank/DDBJ whole genome shotgun (WGS) entry which is preliminary data.</text>
</comment>